<dbReference type="KEGG" id="dpx:DAPPUDRAFT_262309"/>
<proteinExistence type="predicted"/>
<reference evidence="2 3" key="1">
    <citation type="journal article" date="2011" name="Science">
        <title>The ecoresponsive genome of Daphnia pulex.</title>
        <authorList>
            <person name="Colbourne J.K."/>
            <person name="Pfrender M.E."/>
            <person name="Gilbert D."/>
            <person name="Thomas W.K."/>
            <person name="Tucker A."/>
            <person name="Oakley T.H."/>
            <person name="Tokishita S."/>
            <person name="Aerts A."/>
            <person name="Arnold G.J."/>
            <person name="Basu M.K."/>
            <person name="Bauer D.J."/>
            <person name="Caceres C.E."/>
            <person name="Carmel L."/>
            <person name="Casola C."/>
            <person name="Choi J.H."/>
            <person name="Detter J.C."/>
            <person name="Dong Q."/>
            <person name="Dusheyko S."/>
            <person name="Eads B.D."/>
            <person name="Frohlich T."/>
            <person name="Geiler-Samerotte K.A."/>
            <person name="Gerlach D."/>
            <person name="Hatcher P."/>
            <person name="Jogdeo S."/>
            <person name="Krijgsveld J."/>
            <person name="Kriventseva E.V."/>
            <person name="Kultz D."/>
            <person name="Laforsch C."/>
            <person name="Lindquist E."/>
            <person name="Lopez J."/>
            <person name="Manak J.R."/>
            <person name="Muller J."/>
            <person name="Pangilinan J."/>
            <person name="Patwardhan R.P."/>
            <person name="Pitluck S."/>
            <person name="Pritham E.J."/>
            <person name="Rechtsteiner A."/>
            <person name="Rho M."/>
            <person name="Rogozin I.B."/>
            <person name="Sakarya O."/>
            <person name="Salamov A."/>
            <person name="Schaack S."/>
            <person name="Shapiro H."/>
            <person name="Shiga Y."/>
            <person name="Skalitzky C."/>
            <person name="Smith Z."/>
            <person name="Souvorov A."/>
            <person name="Sung W."/>
            <person name="Tang Z."/>
            <person name="Tsuchiya D."/>
            <person name="Tu H."/>
            <person name="Vos H."/>
            <person name="Wang M."/>
            <person name="Wolf Y.I."/>
            <person name="Yamagata H."/>
            <person name="Yamada T."/>
            <person name="Ye Y."/>
            <person name="Shaw J.R."/>
            <person name="Andrews J."/>
            <person name="Crease T.J."/>
            <person name="Tang H."/>
            <person name="Lucas S.M."/>
            <person name="Robertson H.M."/>
            <person name="Bork P."/>
            <person name="Koonin E.V."/>
            <person name="Zdobnov E.M."/>
            <person name="Grigoriev I.V."/>
            <person name="Lynch M."/>
            <person name="Boore J.L."/>
        </authorList>
    </citation>
    <scope>NUCLEOTIDE SEQUENCE [LARGE SCALE GENOMIC DNA]</scope>
</reference>
<dbReference type="GO" id="GO:0003677">
    <property type="term" value="F:DNA binding"/>
    <property type="evidence" value="ECO:0007669"/>
    <property type="project" value="UniProtKB-KW"/>
</dbReference>
<organism evidence="2 3">
    <name type="scientific">Daphnia pulex</name>
    <name type="common">Water flea</name>
    <dbReference type="NCBI Taxonomy" id="6669"/>
    <lineage>
        <taxon>Eukaryota</taxon>
        <taxon>Metazoa</taxon>
        <taxon>Ecdysozoa</taxon>
        <taxon>Arthropoda</taxon>
        <taxon>Crustacea</taxon>
        <taxon>Branchiopoda</taxon>
        <taxon>Diplostraca</taxon>
        <taxon>Cladocera</taxon>
        <taxon>Anomopoda</taxon>
        <taxon>Daphniidae</taxon>
        <taxon>Daphnia</taxon>
    </lineage>
</organism>
<keyword evidence="1" id="KW-0238">DNA-binding</keyword>
<dbReference type="InterPro" id="IPR010998">
    <property type="entry name" value="Integrase_recombinase_N"/>
</dbReference>
<dbReference type="AlphaFoldDB" id="E9HMP8"/>
<evidence type="ECO:0000313" key="2">
    <source>
        <dbReference type="EMBL" id="EFX66974.1"/>
    </source>
</evidence>
<name>E9HMP8_DAPPU</name>
<dbReference type="HOGENOM" id="CLU_2212538_0_0_1"/>
<evidence type="ECO:0000313" key="3">
    <source>
        <dbReference type="Proteomes" id="UP000000305"/>
    </source>
</evidence>
<dbReference type="EMBL" id="GL732689">
    <property type="protein sequence ID" value="EFX66974.1"/>
    <property type="molecule type" value="Genomic_DNA"/>
</dbReference>
<dbReference type="SUPFAM" id="SSF47823">
    <property type="entry name" value="lambda integrase-like, N-terminal domain"/>
    <property type="match status" value="1"/>
</dbReference>
<dbReference type="Gene3D" id="1.10.150.130">
    <property type="match status" value="1"/>
</dbReference>
<sequence length="107" mass="12282">MAMEIENWMSEYRASNSHSDLSTGLNAAQYCLLKSVRDSTEQQYDRDRDIWRTFCQRNNLPEFGAGHEPLAACLSLMKMQEKSYAKVVMLSAAIANEHRNRILPTPQ</sequence>
<dbReference type="InParanoid" id="E9HMP8"/>
<accession>E9HMP8</accession>
<protein>
    <submittedName>
        <fullName evidence="2">Uncharacterized protein</fullName>
    </submittedName>
</protein>
<evidence type="ECO:0000256" key="1">
    <source>
        <dbReference type="ARBA" id="ARBA00023125"/>
    </source>
</evidence>
<gene>
    <name evidence="2" type="ORF">DAPPUDRAFT_262309</name>
</gene>
<keyword evidence="3" id="KW-1185">Reference proteome</keyword>
<dbReference type="Proteomes" id="UP000000305">
    <property type="component" value="Unassembled WGS sequence"/>
</dbReference>